<dbReference type="GO" id="GO:0046933">
    <property type="term" value="F:proton-transporting ATP synthase activity, rotational mechanism"/>
    <property type="evidence" value="ECO:0007669"/>
    <property type="project" value="UniProtKB-UniRule"/>
</dbReference>
<comment type="function">
    <text evidence="1 10">Produces ATP from ADP in the presence of a proton gradient across the membrane. The gamma chain is believed to be important in regulating ATPase activity and the flow of protons through the CF(0) complex.</text>
</comment>
<dbReference type="HAMAP" id="MF_00815">
    <property type="entry name" value="ATP_synth_gamma_bact"/>
    <property type="match status" value="1"/>
</dbReference>
<dbReference type="InterPro" id="IPR000131">
    <property type="entry name" value="ATP_synth_F1_gsu"/>
</dbReference>
<dbReference type="PANTHER" id="PTHR11693">
    <property type="entry name" value="ATP SYNTHASE GAMMA CHAIN"/>
    <property type="match status" value="1"/>
</dbReference>
<organism evidence="11 12">
    <name type="scientific">candidate division KD3-62 bacterium DG_56</name>
    <dbReference type="NCBI Taxonomy" id="1704032"/>
    <lineage>
        <taxon>Bacteria</taxon>
        <taxon>candidate division KD3-62</taxon>
    </lineage>
</organism>
<evidence type="ECO:0000256" key="5">
    <source>
        <dbReference type="ARBA" id="ARBA00022781"/>
    </source>
</evidence>
<dbReference type="GO" id="GO:0005886">
    <property type="term" value="C:plasma membrane"/>
    <property type="evidence" value="ECO:0007669"/>
    <property type="project" value="UniProtKB-SubCell"/>
</dbReference>
<dbReference type="CDD" id="cd12151">
    <property type="entry name" value="F1-ATPase_gamma"/>
    <property type="match status" value="1"/>
</dbReference>
<comment type="similarity">
    <text evidence="3 10">Belongs to the ATPase gamma chain family.</text>
</comment>
<dbReference type="InterPro" id="IPR035968">
    <property type="entry name" value="ATP_synth_F1_ATPase_gsu"/>
</dbReference>
<dbReference type="SUPFAM" id="SSF52943">
    <property type="entry name" value="ATP synthase (F1-ATPase), gamma subunit"/>
    <property type="match status" value="1"/>
</dbReference>
<comment type="subcellular location">
    <subcellularLocation>
        <location evidence="10">Cell membrane</location>
        <topology evidence="10">Peripheral membrane protein</topology>
    </subcellularLocation>
    <subcellularLocation>
        <location evidence="2">Membrane</location>
        <topology evidence="2">Peripheral membrane protein</topology>
    </subcellularLocation>
</comment>
<evidence type="ECO:0000256" key="1">
    <source>
        <dbReference type="ARBA" id="ARBA00003456"/>
    </source>
</evidence>
<keyword evidence="8 10" id="KW-0139">CF(1)</keyword>
<evidence type="ECO:0000256" key="10">
    <source>
        <dbReference type="HAMAP-Rule" id="MF_00815"/>
    </source>
</evidence>
<keyword evidence="6 10" id="KW-0406">Ion transport</keyword>
<dbReference type="PANTHER" id="PTHR11693:SF22">
    <property type="entry name" value="ATP SYNTHASE SUBUNIT GAMMA, MITOCHONDRIAL"/>
    <property type="match status" value="1"/>
</dbReference>
<dbReference type="NCBIfam" id="TIGR01146">
    <property type="entry name" value="ATPsyn_F1gamma"/>
    <property type="match status" value="1"/>
</dbReference>
<dbReference type="GO" id="GO:0005524">
    <property type="term" value="F:ATP binding"/>
    <property type="evidence" value="ECO:0007669"/>
    <property type="project" value="UniProtKB-UniRule"/>
</dbReference>
<dbReference type="Gene3D" id="1.10.287.80">
    <property type="entry name" value="ATP synthase, gamma subunit, helix hairpin domain"/>
    <property type="match status" value="1"/>
</dbReference>
<keyword evidence="10" id="KW-1003">Cell membrane</keyword>
<evidence type="ECO:0000256" key="7">
    <source>
        <dbReference type="ARBA" id="ARBA00023136"/>
    </source>
</evidence>
<dbReference type="Proteomes" id="UP000052020">
    <property type="component" value="Unassembled WGS sequence"/>
</dbReference>
<keyword evidence="9 10" id="KW-0066">ATP synthesis</keyword>
<evidence type="ECO:0000313" key="11">
    <source>
        <dbReference type="EMBL" id="KPJ64326.1"/>
    </source>
</evidence>
<protein>
    <recommendedName>
        <fullName evidence="10">ATP synthase gamma chain</fullName>
    </recommendedName>
    <alternativeName>
        <fullName evidence="10">ATP synthase F1 sector gamma subunit</fullName>
    </alternativeName>
    <alternativeName>
        <fullName evidence="10">F-ATPase gamma subunit</fullName>
    </alternativeName>
</protein>
<dbReference type="PRINTS" id="PR00126">
    <property type="entry name" value="ATPASEGAMMA"/>
</dbReference>
<evidence type="ECO:0000313" key="12">
    <source>
        <dbReference type="Proteomes" id="UP000052020"/>
    </source>
</evidence>
<evidence type="ECO:0000256" key="4">
    <source>
        <dbReference type="ARBA" id="ARBA00022448"/>
    </source>
</evidence>
<keyword evidence="5 10" id="KW-0375">Hydrogen ion transport</keyword>
<sequence length="288" mass="31565">MAAVSTRDIRRKIRTIRNIQQICRAMKAVASVRLRRALTRLEGARPYASHIAALTSRLAAAGVEHPWLQPREHIRADGFVVIGADKGLCGAYNVNLFRIARQTVDTAESPSLALMGRRPTALFGRLNYDVREALALLTAEPQWEAVAKIADAVGALYDQGAWDRVRVIYTRFISTGKQEVTVEQVLPVEAGAVPGEPSATVSDYIFEPSAERVLARLMPRYLRTRLFLAALNASASEHAARVVAMAGASDNAEEMIGTLTLQYNKARQAAITRELTDIVGTAEALRQM</sequence>
<accession>A0A0S7XPM5</accession>
<evidence type="ECO:0000256" key="9">
    <source>
        <dbReference type="ARBA" id="ARBA00023310"/>
    </source>
</evidence>
<evidence type="ECO:0000256" key="8">
    <source>
        <dbReference type="ARBA" id="ARBA00023196"/>
    </source>
</evidence>
<gene>
    <name evidence="10" type="primary">atpG</name>
    <name evidence="11" type="ORF">AMK68_01830</name>
</gene>
<dbReference type="GO" id="GO:0042777">
    <property type="term" value="P:proton motive force-driven plasma membrane ATP synthesis"/>
    <property type="evidence" value="ECO:0007669"/>
    <property type="project" value="UniProtKB-UniRule"/>
</dbReference>
<keyword evidence="7 10" id="KW-0472">Membrane</keyword>
<name>A0A0S7XPM5_9BACT</name>
<comment type="subunit">
    <text evidence="10">F-type ATPases have 2 components, CF(1) - the catalytic core - and CF(0) - the membrane proton channel. CF(1) has five subunits: alpha(3), beta(3), gamma(1), delta(1), epsilon(1). CF(0) has three main subunits: a, b and c.</text>
</comment>
<dbReference type="Pfam" id="PF00231">
    <property type="entry name" value="ATP-synt"/>
    <property type="match status" value="1"/>
</dbReference>
<dbReference type="GO" id="GO:0045259">
    <property type="term" value="C:proton-transporting ATP synthase complex"/>
    <property type="evidence" value="ECO:0007669"/>
    <property type="project" value="UniProtKB-KW"/>
</dbReference>
<comment type="caution">
    <text evidence="11">The sequence shown here is derived from an EMBL/GenBank/DDBJ whole genome shotgun (WGS) entry which is preliminary data.</text>
</comment>
<reference evidence="11 12" key="1">
    <citation type="journal article" date="2015" name="Microbiome">
        <title>Genomic resolution of linkages in carbon, nitrogen, and sulfur cycling among widespread estuary sediment bacteria.</title>
        <authorList>
            <person name="Baker B.J."/>
            <person name="Lazar C.S."/>
            <person name="Teske A.P."/>
            <person name="Dick G.J."/>
        </authorList>
    </citation>
    <scope>NUCLEOTIDE SEQUENCE [LARGE SCALE GENOMIC DNA]</scope>
    <source>
        <strain evidence="11">DG_56</strain>
    </source>
</reference>
<dbReference type="EMBL" id="LIZY01000031">
    <property type="protein sequence ID" value="KPJ64326.1"/>
    <property type="molecule type" value="Genomic_DNA"/>
</dbReference>
<proteinExistence type="inferred from homology"/>
<dbReference type="AlphaFoldDB" id="A0A0S7XPM5"/>
<evidence type="ECO:0000256" key="6">
    <source>
        <dbReference type="ARBA" id="ARBA00023065"/>
    </source>
</evidence>
<dbReference type="PATRIC" id="fig|1704032.3.peg.105"/>
<evidence type="ECO:0000256" key="2">
    <source>
        <dbReference type="ARBA" id="ARBA00004170"/>
    </source>
</evidence>
<dbReference type="Gene3D" id="3.40.1380.10">
    <property type="match status" value="1"/>
</dbReference>
<keyword evidence="4 10" id="KW-0813">Transport</keyword>
<evidence type="ECO:0000256" key="3">
    <source>
        <dbReference type="ARBA" id="ARBA00007681"/>
    </source>
</evidence>